<dbReference type="InterPro" id="IPR035445">
    <property type="entry name" value="GYF-like_dom_sf"/>
</dbReference>
<dbReference type="PROSITE" id="PS50829">
    <property type="entry name" value="GYF"/>
    <property type="match status" value="1"/>
</dbReference>
<dbReference type="PANTHER" id="PTHR13138:SF3">
    <property type="entry name" value="CD2 ANTIGEN CYTOPLASMIC TAIL-BINDING PROTEIN 2"/>
    <property type="match status" value="1"/>
</dbReference>
<dbReference type="GO" id="GO:0005682">
    <property type="term" value="C:U5 snRNP"/>
    <property type="evidence" value="ECO:0007669"/>
    <property type="project" value="InterPro"/>
</dbReference>
<feature type="region of interest" description="Disordered" evidence="1">
    <location>
        <begin position="1"/>
        <end position="155"/>
    </location>
</feature>
<dbReference type="InterPro" id="IPR003169">
    <property type="entry name" value="GYF"/>
</dbReference>
<evidence type="ECO:0000313" key="3">
    <source>
        <dbReference type="EMBL" id="THH20700.1"/>
    </source>
</evidence>
<dbReference type="OrthoDB" id="331341at2759"/>
<accession>A0A4S4MCC8</accession>
<dbReference type="AlphaFoldDB" id="A0A4S4MCC8"/>
<proteinExistence type="predicted"/>
<gene>
    <name evidence="3" type="ORF">EW146_g725</name>
</gene>
<comment type="caution">
    <text evidence="3">The sequence shown here is derived from an EMBL/GenBank/DDBJ whole genome shotgun (WGS) entry which is preliminary data.</text>
</comment>
<keyword evidence="4" id="KW-1185">Reference proteome</keyword>
<feature type="domain" description="GYF" evidence="2">
    <location>
        <begin position="367"/>
        <end position="423"/>
    </location>
</feature>
<dbReference type="Proteomes" id="UP000310158">
    <property type="component" value="Unassembled WGS sequence"/>
</dbReference>
<dbReference type="Gene3D" id="3.30.1490.40">
    <property type="match status" value="1"/>
</dbReference>
<feature type="compositionally biased region" description="Basic residues" evidence="1">
    <location>
        <begin position="1"/>
        <end position="10"/>
    </location>
</feature>
<protein>
    <recommendedName>
        <fullName evidence="2">GYF domain-containing protein</fullName>
    </recommendedName>
</protein>
<organism evidence="3 4">
    <name type="scientific">Bondarzewia mesenterica</name>
    <dbReference type="NCBI Taxonomy" id="1095465"/>
    <lineage>
        <taxon>Eukaryota</taxon>
        <taxon>Fungi</taxon>
        <taxon>Dikarya</taxon>
        <taxon>Basidiomycota</taxon>
        <taxon>Agaricomycotina</taxon>
        <taxon>Agaricomycetes</taxon>
        <taxon>Russulales</taxon>
        <taxon>Bondarzewiaceae</taxon>
        <taxon>Bondarzewia</taxon>
    </lineage>
</organism>
<dbReference type="EMBL" id="SGPL01000016">
    <property type="protein sequence ID" value="THH20700.1"/>
    <property type="molecule type" value="Genomic_DNA"/>
</dbReference>
<dbReference type="Pfam" id="PF02213">
    <property type="entry name" value="GYF"/>
    <property type="match status" value="1"/>
</dbReference>
<name>A0A4S4MCC8_9AGAM</name>
<evidence type="ECO:0000313" key="4">
    <source>
        <dbReference type="Proteomes" id="UP000310158"/>
    </source>
</evidence>
<feature type="compositionally biased region" description="Acidic residues" evidence="1">
    <location>
        <begin position="63"/>
        <end position="72"/>
    </location>
</feature>
<sequence>MPPRSQKKRSAPSSEPGPSTQSSTKRTRFVEPSEDPANFAEEVDAALETPSAVRKGRVKTEGYESDSSDDGEGIVPSRRPGGDGAMEEEEEDMFAMADKEERKAAQEPAKAKPEFLRLGDIEGQEFGGASGEEEESEEEGEPEDEDEAERRKKAGMGFELSSFHMREEMEEGKFAADGTYVRTFDPHALHDRWMDGLDEKEIKQARRRKRHQDRLQKERMKAEEKELEELGGKEAIEREVLAMLKKGETVLEALQRLGVQAKKNRPKRQAIFFIISCVRILIQVYSNVVHKKKAPVDDDSMDVDKTKSHNSQAQLDIDQLTHLASTLMSLGDTDVYSKTYEEILRSVRSAGKVGPAWVPPSADVKYEYKWDIPGSTAENGQTFGPFSEDEMQTWFKASYFGIAGEKIKVRKFNGEWADWDEVF</sequence>
<dbReference type="PANTHER" id="PTHR13138">
    <property type="entry name" value="PROTEIN LIN1"/>
    <property type="match status" value="1"/>
</dbReference>
<dbReference type="SUPFAM" id="SSF55277">
    <property type="entry name" value="GYF domain"/>
    <property type="match status" value="1"/>
</dbReference>
<feature type="compositionally biased region" description="Basic and acidic residues" evidence="1">
    <location>
        <begin position="97"/>
        <end position="120"/>
    </location>
</feature>
<feature type="compositionally biased region" description="Acidic residues" evidence="1">
    <location>
        <begin position="131"/>
        <end position="147"/>
    </location>
</feature>
<evidence type="ECO:0000256" key="1">
    <source>
        <dbReference type="SAM" id="MobiDB-lite"/>
    </source>
</evidence>
<dbReference type="InterPro" id="IPR039905">
    <property type="entry name" value="CD2BP2/Lin1"/>
</dbReference>
<reference evidence="3 4" key="1">
    <citation type="submission" date="2019-02" db="EMBL/GenBank/DDBJ databases">
        <title>Genome sequencing of the rare red list fungi Bondarzewia mesenterica.</title>
        <authorList>
            <person name="Buettner E."/>
            <person name="Kellner H."/>
        </authorList>
    </citation>
    <scope>NUCLEOTIDE SEQUENCE [LARGE SCALE GENOMIC DNA]</scope>
    <source>
        <strain evidence="3 4">DSM 108281</strain>
    </source>
</reference>
<evidence type="ECO:0000259" key="2">
    <source>
        <dbReference type="PROSITE" id="PS50829"/>
    </source>
</evidence>
<feature type="compositionally biased region" description="Polar residues" evidence="1">
    <location>
        <begin position="11"/>
        <end position="24"/>
    </location>
</feature>